<feature type="domain" description="Reverse transcriptase" evidence="1">
    <location>
        <begin position="128"/>
        <end position="402"/>
    </location>
</feature>
<dbReference type="InParanoid" id="A0A803SWF0"/>
<dbReference type="SUPFAM" id="SSF56672">
    <property type="entry name" value="DNA/RNA polymerases"/>
    <property type="match status" value="1"/>
</dbReference>
<dbReference type="PROSITE" id="PS50878">
    <property type="entry name" value="RT_POL"/>
    <property type="match status" value="1"/>
</dbReference>
<reference evidence="2" key="1">
    <citation type="submission" date="2009-12" db="EMBL/GenBank/DDBJ databases">
        <title>The Genome Sequence of Anolis carolinensis (Green Anole Lizard).</title>
        <authorList>
            <consortium name="The Genome Sequencing Platform"/>
            <person name="Di Palma F."/>
            <person name="Alfoldi J."/>
            <person name="Heiman D."/>
            <person name="Young S."/>
            <person name="Grabherr M."/>
            <person name="Johnson J."/>
            <person name="Lander E.S."/>
            <person name="Lindblad-Toh K."/>
        </authorList>
    </citation>
    <scope>NUCLEOTIDE SEQUENCE [LARGE SCALE GENOMIC DNA]</scope>
    <source>
        <strain evidence="2">JBL SC #1</strain>
    </source>
</reference>
<evidence type="ECO:0000259" key="1">
    <source>
        <dbReference type="PROSITE" id="PS50878"/>
    </source>
</evidence>
<reference evidence="2" key="2">
    <citation type="submission" date="2025-08" db="UniProtKB">
        <authorList>
            <consortium name="Ensembl"/>
        </authorList>
    </citation>
    <scope>IDENTIFICATION</scope>
</reference>
<dbReference type="InterPro" id="IPR000477">
    <property type="entry name" value="RT_dom"/>
</dbReference>
<dbReference type="Proteomes" id="UP000001646">
    <property type="component" value="Unplaced"/>
</dbReference>
<reference evidence="2" key="3">
    <citation type="submission" date="2025-09" db="UniProtKB">
        <authorList>
            <consortium name="Ensembl"/>
        </authorList>
    </citation>
    <scope>IDENTIFICATION</scope>
</reference>
<name>A0A803SWF0_ANOCA</name>
<evidence type="ECO:0000313" key="2">
    <source>
        <dbReference type="Ensembl" id="ENSACAP00000027290.1"/>
    </source>
</evidence>
<evidence type="ECO:0000313" key="3">
    <source>
        <dbReference type="Proteomes" id="UP000001646"/>
    </source>
</evidence>
<keyword evidence="3" id="KW-1185">Reference proteome</keyword>
<sequence>MTARIASATNRSSELFRVVGKLLHPSQGGGAPDSSATRCSEFAHHFADKVTQIRSDLDASLDALPGEVTEASVCSILWDSFQFVQPDDVDKILGAVRATTCALDPCPSWLLKQASGGLVDWFVAIINASLGQGKFPSSLKQAVVRPILKKASLDPTNPCNYRPISNLPFLGKVLERVVASQLQGFLEDTDFLDQSQSGFRPGFSTETALVALVDDLRRELDRRSVTLLVLLDISAAFDTIDHGILLGRLSGMGLGGTALQWLQSFLEGRSQLVKLGDTCSDPWPLTCGVPQGSILSPMLFNIYMKPLGEVIRSFGVRCHLYADDTQLYYSFPPKSKEAPRILDQCLAAVLAWMRVNKLRLNPDKTEVLQVSCAADRGIGWQPVLDGVALPLKAQVRSLGILLDSGLTLEDQVSAVAGRAFAQLKLVRQLRPYLEKSDLTMVVHALVTSRLDYCNALPLKTARKLQLVQRLAARLLTGANYRARSTPLFKELHWLPFTFRAQFKVQVITYKALNGLGPTYLRDRISPYEPARSLRSSGEALLSLPPPSQSRLVGTRERAFSVVAPLPALELAS</sequence>
<organism evidence="2 3">
    <name type="scientific">Anolis carolinensis</name>
    <name type="common">Green anole</name>
    <name type="synonym">American chameleon</name>
    <dbReference type="NCBI Taxonomy" id="28377"/>
    <lineage>
        <taxon>Eukaryota</taxon>
        <taxon>Metazoa</taxon>
        <taxon>Chordata</taxon>
        <taxon>Craniata</taxon>
        <taxon>Vertebrata</taxon>
        <taxon>Euteleostomi</taxon>
        <taxon>Lepidosauria</taxon>
        <taxon>Squamata</taxon>
        <taxon>Bifurcata</taxon>
        <taxon>Unidentata</taxon>
        <taxon>Episquamata</taxon>
        <taxon>Toxicofera</taxon>
        <taxon>Iguania</taxon>
        <taxon>Dactyloidae</taxon>
        <taxon>Anolis</taxon>
    </lineage>
</organism>
<accession>A0A803SWF0</accession>
<dbReference type="InterPro" id="IPR043502">
    <property type="entry name" value="DNA/RNA_pol_sf"/>
</dbReference>
<dbReference type="CDD" id="cd01650">
    <property type="entry name" value="RT_nLTR_like"/>
    <property type="match status" value="1"/>
</dbReference>
<dbReference type="Pfam" id="PF00078">
    <property type="entry name" value="RVT_1"/>
    <property type="match status" value="1"/>
</dbReference>
<dbReference type="GeneTree" id="ENSGT01150000286962"/>
<protein>
    <recommendedName>
        <fullName evidence="1">Reverse transcriptase domain-containing protein</fullName>
    </recommendedName>
</protein>
<dbReference type="PANTHER" id="PTHR33332">
    <property type="entry name" value="REVERSE TRANSCRIPTASE DOMAIN-CONTAINING PROTEIN"/>
    <property type="match status" value="1"/>
</dbReference>
<proteinExistence type="predicted"/>
<dbReference type="Ensembl" id="ENSACAT00000039400.1">
    <property type="protein sequence ID" value="ENSACAP00000027290.1"/>
    <property type="gene ID" value="ENSACAG00000041587.1"/>
</dbReference>
<dbReference type="AlphaFoldDB" id="A0A803SWF0"/>